<proteinExistence type="predicted"/>
<dbReference type="Proteomes" id="UP000054018">
    <property type="component" value="Unassembled WGS sequence"/>
</dbReference>
<dbReference type="Gene3D" id="1.25.10.10">
    <property type="entry name" value="Leucine-rich Repeat Variant"/>
    <property type="match status" value="1"/>
</dbReference>
<protein>
    <submittedName>
        <fullName evidence="1">Uncharacterized protein</fullName>
    </submittedName>
</protein>
<dbReference type="STRING" id="765257.A0A0C9Z3C0"/>
<dbReference type="InterPro" id="IPR011989">
    <property type="entry name" value="ARM-like"/>
</dbReference>
<accession>A0A0C9Z3C0</accession>
<dbReference type="AlphaFoldDB" id="A0A0C9Z3C0"/>
<sequence>KWADLLENLKALLDSGGIRDVGAGCVAALECVRASRQIFPNQEKRPHVVQLFPTLVTIATGMLNTPPSSAQEIPTMLHPILKTYNSSIFVNLSAHQQSPESLVPWGSLFFQIVNPSIPPEALPADEEREHREWWKAKK</sequence>
<feature type="non-terminal residue" evidence="1">
    <location>
        <position position="1"/>
    </location>
</feature>
<dbReference type="EMBL" id="KN833725">
    <property type="protein sequence ID" value="KIK23541.1"/>
    <property type="molecule type" value="Genomic_DNA"/>
</dbReference>
<evidence type="ECO:0000313" key="2">
    <source>
        <dbReference type="Proteomes" id="UP000054018"/>
    </source>
</evidence>
<reference evidence="1 2" key="1">
    <citation type="submission" date="2014-04" db="EMBL/GenBank/DDBJ databases">
        <authorList>
            <consortium name="DOE Joint Genome Institute"/>
            <person name="Kuo A."/>
            <person name="Kohler A."/>
            <person name="Costa M.D."/>
            <person name="Nagy L.G."/>
            <person name="Floudas D."/>
            <person name="Copeland A."/>
            <person name="Barry K.W."/>
            <person name="Cichocki N."/>
            <person name="Veneault-Fourrey C."/>
            <person name="LaButti K."/>
            <person name="Lindquist E.A."/>
            <person name="Lipzen A."/>
            <person name="Lundell T."/>
            <person name="Morin E."/>
            <person name="Murat C."/>
            <person name="Sun H."/>
            <person name="Tunlid A."/>
            <person name="Henrissat B."/>
            <person name="Grigoriev I.V."/>
            <person name="Hibbett D.S."/>
            <person name="Martin F."/>
            <person name="Nordberg H.P."/>
            <person name="Cantor M.N."/>
            <person name="Hua S.X."/>
        </authorList>
    </citation>
    <scope>NUCLEOTIDE SEQUENCE [LARGE SCALE GENOMIC DNA]</scope>
    <source>
        <strain evidence="1 2">441</strain>
    </source>
</reference>
<evidence type="ECO:0000313" key="1">
    <source>
        <dbReference type="EMBL" id="KIK23541.1"/>
    </source>
</evidence>
<dbReference type="HOGENOM" id="CLU_154294_0_0_1"/>
<gene>
    <name evidence="1" type="ORF">PISMIDRAFT_71115</name>
</gene>
<reference evidence="2" key="2">
    <citation type="submission" date="2015-01" db="EMBL/GenBank/DDBJ databases">
        <title>Evolutionary Origins and Diversification of the Mycorrhizal Mutualists.</title>
        <authorList>
            <consortium name="DOE Joint Genome Institute"/>
            <consortium name="Mycorrhizal Genomics Consortium"/>
            <person name="Kohler A."/>
            <person name="Kuo A."/>
            <person name="Nagy L.G."/>
            <person name="Floudas D."/>
            <person name="Copeland A."/>
            <person name="Barry K.W."/>
            <person name="Cichocki N."/>
            <person name="Veneault-Fourrey C."/>
            <person name="LaButti K."/>
            <person name="Lindquist E.A."/>
            <person name="Lipzen A."/>
            <person name="Lundell T."/>
            <person name="Morin E."/>
            <person name="Murat C."/>
            <person name="Riley R."/>
            <person name="Ohm R."/>
            <person name="Sun H."/>
            <person name="Tunlid A."/>
            <person name="Henrissat B."/>
            <person name="Grigoriev I.V."/>
            <person name="Hibbett D.S."/>
            <person name="Martin F."/>
        </authorList>
    </citation>
    <scope>NUCLEOTIDE SEQUENCE [LARGE SCALE GENOMIC DNA]</scope>
    <source>
        <strain evidence="2">441</strain>
    </source>
</reference>
<name>A0A0C9Z3C0_9AGAM</name>
<organism evidence="1 2">
    <name type="scientific">Pisolithus microcarpus 441</name>
    <dbReference type="NCBI Taxonomy" id="765257"/>
    <lineage>
        <taxon>Eukaryota</taxon>
        <taxon>Fungi</taxon>
        <taxon>Dikarya</taxon>
        <taxon>Basidiomycota</taxon>
        <taxon>Agaricomycotina</taxon>
        <taxon>Agaricomycetes</taxon>
        <taxon>Agaricomycetidae</taxon>
        <taxon>Boletales</taxon>
        <taxon>Sclerodermatineae</taxon>
        <taxon>Pisolithaceae</taxon>
        <taxon>Pisolithus</taxon>
    </lineage>
</organism>
<feature type="non-terminal residue" evidence="1">
    <location>
        <position position="138"/>
    </location>
</feature>
<dbReference type="OrthoDB" id="2680305at2759"/>
<keyword evidence="2" id="KW-1185">Reference proteome</keyword>